<accession>A0A420HS45</accession>
<dbReference type="EC" id="6.3.2.17" evidence="3"/>
<evidence type="ECO:0000256" key="5">
    <source>
        <dbReference type="ARBA" id="ARBA00022598"/>
    </source>
</evidence>
<reference evidence="13 14" key="1">
    <citation type="journal article" date="2018" name="BMC Genomics">
        <title>Comparative genome analyses reveal sequence features reflecting distinct modes of host-adaptation between dicot and monocot powdery mildew.</title>
        <authorList>
            <person name="Wu Y."/>
            <person name="Ma X."/>
            <person name="Pan Z."/>
            <person name="Kale S.D."/>
            <person name="Song Y."/>
            <person name="King H."/>
            <person name="Zhang Q."/>
            <person name="Presley C."/>
            <person name="Deng X."/>
            <person name="Wei C.I."/>
            <person name="Xiao S."/>
        </authorList>
    </citation>
    <scope>NUCLEOTIDE SEQUENCE [LARGE SCALE GENOMIC DNA]</scope>
    <source>
        <strain evidence="13">UMSG2</strain>
    </source>
</reference>
<comment type="similarity">
    <text evidence="2">Belongs to the folylpolyglutamate synthase family.</text>
</comment>
<proteinExistence type="inferred from homology"/>
<dbReference type="STRING" id="212602.A0A420HS45"/>
<comment type="catalytic activity">
    <reaction evidence="12">
        <text>(6S)-5,6,7,8-tetrahydrofolyl-(gamma-L-Glu)(n) + L-glutamate + ATP = (6S)-5,6,7,8-tetrahydrofolyl-(gamma-L-Glu)(n+1) + ADP + phosphate + H(+)</text>
        <dbReference type="Rhea" id="RHEA:10580"/>
        <dbReference type="Rhea" id="RHEA-COMP:14738"/>
        <dbReference type="Rhea" id="RHEA-COMP:14740"/>
        <dbReference type="ChEBI" id="CHEBI:15378"/>
        <dbReference type="ChEBI" id="CHEBI:29985"/>
        <dbReference type="ChEBI" id="CHEBI:30616"/>
        <dbReference type="ChEBI" id="CHEBI:43474"/>
        <dbReference type="ChEBI" id="CHEBI:141005"/>
        <dbReference type="ChEBI" id="CHEBI:456216"/>
        <dbReference type="EC" id="6.3.2.17"/>
    </reaction>
</comment>
<keyword evidence="6" id="KW-0479">Metal-binding</keyword>
<dbReference type="Proteomes" id="UP000286134">
    <property type="component" value="Unassembled WGS sequence"/>
</dbReference>
<dbReference type="InterPro" id="IPR018109">
    <property type="entry name" value="Folylpolyglutamate_synth_CS"/>
</dbReference>
<evidence type="ECO:0000256" key="6">
    <source>
        <dbReference type="ARBA" id="ARBA00022723"/>
    </source>
</evidence>
<organism evidence="13 14">
    <name type="scientific">Erysiphe neolycopersici</name>
    <dbReference type="NCBI Taxonomy" id="212602"/>
    <lineage>
        <taxon>Eukaryota</taxon>
        <taxon>Fungi</taxon>
        <taxon>Dikarya</taxon>
        <taxon>Ascomycota</taxon>
        <taxon>Pezizomycotina</taxon>
        <taxon>Leotiomycetes</taxon>
        <taxon>Erysiphales</taxon>
        <taxon>Erysiphaceae</taxon>
        <taxon>Erysiphe</taxon>
    </lineage>
</organism>
<keyword evidence="14" id="KW-1185">Reference proteome</keyword>
<evidence type="ECO:0000256" key="1">
    <source>
        <dbReference type="ARBA" id="ARBA00005150"/>
    </source>
</evidence>
<evidence type="ECO:0000256" key="12">
    <source>
        <dbReference type="ARBA" id="ARBA00047493"/>
    </source>
</evidence>
<evidence type="ECO:0000256" key="11">
    <source>
        <dbReference type="ARBA" id="ARBA00030876"/>
    </source>
</evidence>
<protein>
    <recommendedName>
        <fullName evidence="3">tetrahydrofolate synthase</fullName>
        <ecNumber evidence="3">6.3.2.17</ecNumber>
    </recommendedName>
    <alternativeName>
        <fullName evidence="11">Folylpoly-gamma-glutamate synthetase</fullName>
    </alternativeName>
    <alternativeName>
        <fullName evidence="10">Tetrahydrofolylpolyglutamate synthase</fullName>
    </alternativeName>
</protein>
<comment type="caution">
    <text evidence="13">The sequence shown here is derived from an EMBL/GenBank/DDBJ whole genome shotgun (WGS) entry which is preliminary data.</text>
</comment>
<dbReference type="InterPro" id="IPR036615">
    <property type="entry name" value="Mur_ligase_C_dom_sf"/>
</dbReference>
<dbReference type="GO" id="GO:0005829">
    <property type="term" value="C:cytosol"/>
    <property type="evidence" value="ECO:0007669"/>
    <property type="project" value="TreeGrafter"/>
</dbReference>
<dbReference type="EMBL" id="MCFK01005276">
    <property type="protein sequence ID" value="RKF60256.1"/>
    <property type="molecule type" value="Genomic_DNA"/>
</dbReference>
<dbReference type="NCBIfam" id="TIGR01499">
    <property type="entry name" value="folC"/>
    <property type="match status" value="1"/>
</dbReference>
<evidence type="ECO:0000256" key="4">
    <source>
        <dbReference type="ARBA" id="ARBA00022563"/>
    </source>
</evidence>
<dbReference type="PANTHER" id="PTHR11136">
    <property type="entry name" value="FOLYLPOLYGLUTAMATE SYNTHASE-RELATED"/>
    <property type="match status" value="1"/>
</dbReference>
<evidence type="ECO:0000256" key="2">
    <source>
        <dbReference type="ARBA" id="ARBA00008276"/>
    </source>
</evidence>
<dbReference type="InterPro" id="IPR001645">
    <property type="entry name" value="Folylpolyglutamate_synth"/>
</dbReference>
<evidence type="ECO:0000256" key="9">
    <source>
        <dbReference type="ARBA" id="ARBA00022842"/>
    </source>
</evidence>
<evidence type="ECO:0000313" key="13">
    <source>
        <dbReference type="EMBL" id="RKF60256.1"/>
    </source>
</evidence>
<gene>
    <name evidence="13" type="ORF">OnM2_052081</name>
</gene>
<dbReference type="AlphaFoldDB" id="A0A420HS45"/>
<keyword evidence="8" id="KW-0067">ATP-binding</keyword>
<keyword evidence="9" id="KW-0460">Magnesium</keyword>
<dbReference type="SUPFAM" id="SSF53623">
    <property type="entry name" value="MurD-like peptide ligases, catalytic domain"/>
    <property type="match status" value="1"/>
</dbReference>
<dbReference type="GO" id="GO:0005524">
    <property type="term" value="F:ATP binding"/>
    <property type="evidence" value="ECO:0007669"/>
    <property type="project" value="UniProtKB-KW"/>
</dbReference>
<comment type="pathway">
    <text evidence="1">Cofactor biosynthesis; tetrahydrofolylpolyglutamate biosynthesis.</text>
</comment>
<sequence>MVHVTGTKGKGSTCAFVDSILNQHRTSHGISMKVGLYTSPHLISVRERIRINSSNISAETFAGYFFQVWDRFDQPLKEKDGRSILLERPSYFRFLTLLSFHVFLQEKVDAAIYEVGIGGEYDSTNIVENPLATGISTIGIDHTSVLGNTISEIAWHKAGIIKRNCPNFYVDQELDALTVINSRAAERQAKVENVTILPQLEKVHIRPNAKFQKQNASLAVNLAHVTLQQLDPNYNYTLPSADPLPDAFKNGLEKVIWRGRCEKKEEEDLTWYLDGAHNKSSIQIAINWFTNEIPVRNHENVRTKTGGLRILIFNQQGRRDLTELLNDLFKETRFNNLQFDHVIFCPTVHGQNTIRKGKFLILFSVFFSWCFPHLNFVLEC</sequence>
<dbReference type="Gene3D" id="3.90.190.20">
    <property type="entry name" value="Mur ligase, C-terminal domain"/>
    <property type="match status" value="1"/>
</dbReference>
<dbReference type="GO" id="GO:0004326">
    <property type="term" value="F:tetrahydrofolylpolyglutamate synthase activity"/>
    <property type="evidence" value="ECO:0007669"/>
    <property type="project" value="UniProtKB-EC"/>
</dbReference>
<evidence type="ECO:0000256" key="10">
    <source>
        <dbReference type="ARBA" id="ARBA00030592"/>
    </source>
</evidence>
<dbReference type="GO" id="GO:0005739">
    <property type="term" value="C:mitochondrion"/>
    <property type="evidence" value="ECO:0007669"/>
    <property type="project" value="TreeGrafter"/>
</dbReference>
<dbReference type="GO" id="GO:0006730">
    <property type="term" value="P:one-carbon metabolic process"/>
    <property type="evidence" value="ECO:0007669"/>
    <property type="project" value="UniProtKB-KW"/>
</dbReference>
<keyword evidence="4" id="KW-0554">One-carbon metabolism</keyword>
<evidence type="ECO:0000256" key="8">
    <source>
        <dbReference type="ARBA" id="ARBA00022840"/>
    </source>
</evidence>
<evidence type="ECO:0000313" key="14">
    <source>
        <dbReference type="Proteomes" id="UP000286134"/>
    </source>
</evidence>
<dbReference type="InterPro" id="IPR036565">
    <property type="entry name" value="Mur-like_cat_sf"/>
</dbReference>
<dbReference type="UniPathway" id="UPA00850"/>
<evidence type="ECO:0000256" key="3">
    <source>
        <dbReference type="ARBA" id="ARBA00013025"/>
    </source>
</evidence>
<name>A0A420HS45_9PEZI</name>
<dbReference type="Gene3D" id="3.40.1190.10">
    <property type="entry name" value="Mur-like, catalytic domain"/>
    <property type="match status" value="1"/>
</dbReference>
<keyword evidence="5" id="KW-0436">Ligase</keyword>
<keyword evidence="7" id="KW-0547">Nucleotide-binding</keyword>
<dbReference type="SUPFAM" id="SSF53244">
    <property type="entry name" value="MurD-like peptide ligases, peptide-binding domain"/>
    <property type="match status" value="1"/>
</dbReference>
<dbReference type="PROSITE" id="PS01011">
    <property type="entry name" value="FOLYLPOLYGLU_SYNT_1"/>
    <property type="match status" value="1"/>
</dbReference>
<dbReference type="GO" id="GO:0046872">
    <property type="term" value="F:metal ion binding"/>
    <property type="evidence" value="ECO:0007669"/>
    <property type="project" value="UniProtKB-KW"/>
</dbReference>
<evidence type="ECO:0000256" key="7">
    <source>
        <dbReference type="ARBA" id="ARBA00022741"/>
    </source>
</evidence>
<dbReference type="OrthoDB" id="5212574at2759"/>
<dbReference type="PANTHER" id="PTHR11136:SF5">
    <property type="entry name" value="FOLYLPOLYGLUTAMATE SYNTHASE, MITOCHONDRIAL"/>
    <property type="match status" value="1"/>
</dbReference>
<dbReference type="PROSITE" id="PS01012">
    <property type="entry name" value="FOLYLPOLYGLU_SYNT_2"/>
    <property type="match status" value="1"/>
</dbReference>